<dbReference type="PANTHER" id="PTHR43081:SF1">
    <property type="entry name" value="ADENYLATE CYCLASE, TERMINAL-DIFFERENTIATION SPECIFIC"/>
    <property type="match status" value="1"/>
</dbReference>
<comment type="similarity">
    <text evidence="1">Belongs to the adenylyl cyclase class-3 family.</text>
</comment>
<dbReference type="InterPro" id="IPR050697">
    <property type="entry name" value="Adenylyl/Guanylyl_Cyclase_3/4"/>
</dbReference>
<dbReference type="GO" id="GO:0009190">
    <property type="term" value="P:cyclic nucleotide biosynthetic process"/>
    <property type="evidence" value="ECO:0007669"/>
    <property type="project" value="InterPro"/>
</dbReference>
<dbReference type="Gene3D" id="3.30.70.1230">
    <property type="entry name" value="Nucleotide cyclase"/>
    <property type="match status" value="1"/>
</dbReference>
<dbReference type="SMART" id="SM00044">
    <property type="entry name" value="CYCc"/>
    <property type="match status" value="1"/>
</dbReference>
<dbReference type="InterPro" id="IPR029787">
    <property type="entry name" value="Nucleotide_cyclase"/>
</dbReference>
<dbReference type="Proteomes" id="UP000279994">
    <property type="component" value="Unassembled WGS sequence"/>
</dbReference>
<dbReference type="PANTHER" id="PTHR43081">
    <property type="entry name" value="ADENYLATE CYCLASE, TERMINAL-DIFFERENTIATION SPECIFIC-RELATED"/>
    <property type="match status" value="1"/>
</dbReference>
<gene>
    <name evidence="3" type="ORF">EFL26_05765</name>
</gene>
<reference evidence="3 4" key="1">
    <citation type="submission" date="2018-11" db="EMBL/GenBank/DDBJ databases">
        <authorList>
            <person name="Li F."/>
        </authorList>
    </citation>
    <scope>NUCLEOTIDE SEQUENCE [LARGE SCALE GENOMIC DNA]</scope>
    <source>
        <strain evidence="3 4">Gsoil 818</strain>
    </source>
</reference>
<protein>
    <submittedName>
        <fullName evidence="3">Adenylate/guanylate cyclase domain-containing protein</fullName>
    </submittedName>
</protein>
<dbReference type="AlphaFoldDB" id="A0A3N0GUY8"/>
<accession>A0A3N0GUY8</accession>
<dbReference type="RefSeq" id="WP_123221953.1">
    <property type="nucleotide sequence ID" value="NZ_RJSF01000011.1"/>
</dbReference>
<dbReference type="OrthoDB" id="9801841at2"/>
<dbReference type="InterPro" id="IPR001054">
    <property type="entry name" value="A/G_cyclase"/>
</dbReference>
<feature type="domain" description="Guanylate cyclase" evidence="2">
    <location>
        <begin position="109"/>
        <end position="226"/>
    </location>
</feature>
<dbReference type="Pfam" id="PF00211">
    <property type="entry name" value="Guanylate_cyc"/>
    <property type="match status" value="1"/>
</dbReference>
<evidence type="ECO:0000313" key="3">
    <source>
        <dbReference type="EMBL" id="RNM16265.1"/>
    </source>
</evidence>
<evidence type="ECO:0000259" key="2">
    <source>
        <dbReference type="PROSITE" id="PS50125"/>
    </source>
</evidence>
<organism evidence="3 4">
    <name type="scientific">Nocardioides pocheonensis</name>
    <dbReference type="NCBI Taxonomy" id="661485"/>
    <lineage>
        <taxon>Bacteria</taxon>
        <taxon>Bacillati</taxon>
        <taxon>Actinomycetota</taxon>
        <taxon>Actinomycetes</taxon>
        <taxon>Propionibacteriales</taxon>
        <taxon>Nocardioidaceae</taxon>
        <taxon>Nocardioides</taxon>
    </lineage>
</organism>
<dbReference type="CDD" id="cd07302">
    <property type="entry name" value="CHD"/>
    <property type="match status" value="1"/>
</dbReference>
<dbReference type="GO" id="GO:0004016">
    <property type="term" value="F:adenylate cyclase activity"/>
    <property type="evidence" value="ECO:0007669"/>
    <property type="project" value="UniProtKB-ARBA"/>
</dbReference>
<name>A0A3N0GUY8_9ACTN</name>
<dbReference type="PROSITE" id="PS50125">
    <property type="entry name" value="GUANYLATE_CYCLASE_2"/>
    <property type="match status" value="1"/>
</dbReference>
<dbReference type="SUPFAM" id="SSF55073">
    <property type="entry name" value="Nucleotide cyclase"/>
    <property type="match status" value="1"/>
</dbReference>
<proteinExistence type="inferred from homology"/>
<dbReference type="GO" id="GO:0035556">
    <property type="term" value="P:intracellular signal transduction"/>
    <property type="evidence" value="ECO:0007669"/>
    <property type="project" value="InterPro"/>
</dbReference>
<sequence length="274" mass="29594">MVAVVWVLAVALVLCLTALGVTVRMLRDARREAEQLQETVEIQLVETRSNPRAVHAAGKVVTKVVEAATRAREQGVGRMLVASLEDFSRWAAEQRAAIGRMAAADGTVTIMFSDIEGSTALNASLGDSRWVRVLAAHDELVETYVEKYRGLIVKTQGDGHMVVFSTPELALSAALDIQRAFGAKWNHSRELRRTPITVRIGLHTGTAIERDGDYLGQNVALAARVAAQASGGEVFVTDEVADACPGDFTFTPVGAVELKGFDGEHTLWRAERAA</sequence>
<comment type="caution">
    <text evidence="3">The sequence shown here is derived from an EMBL/GenBank/DDBJ whole genome shotgun (WGS) entry which is preliminary data.</text>
</comment>
<keyword evidence="4" id="KW-1185">Reference proteome</keyword>
<evidence type="ECO:0000313" key="4">
    <source>
        <dbReference type="Proteomes" id="UP000279994"/>
    </source>
</evidence>
<dbReference type="EMBL" id="RJSF01000011">
    <property type="protein sequence ID" value="RNM16265.1"/>
    <property type="molecule type" value="Genomic_DNA"/>
</dbReference>
<evidence type="ECO:0000256" key="1">
    <source>
        <dbReference type="ARBA" id="ARBA00005381"/>
    </source>
</evidence>